<protein>
    <recommendedName>
        <fullName evidence="6">TLC domain-containing protein</fullName>
    </recommendedName>
</protein>
<proteinExistence type="predicted"/>
<dbReference type="GO" id="GO:0050291">
    <property type="term" value="F:sphingosine N-acyltransferase activity"/>
    <property type="evidence" value="ECO:0007669"/>
    <property type="project" value="InterPro"/>
</dbReference>
<dbReference type="PANTHER" id="PTHR12560:SF0">
    <property type="entry name" value="LD18904P"/>
    <property type="match status" value="1"/>
</dbReference>
<comment type="subcellular location">
    <subcellularLocation>
        <location evidence="1">Membrane</location>
        <topology evidence="1">Multi-pass membrane protein</topology>
    </subcellularLocation>
</comment>
<evidence type="ECO:0000256" key="2">
    <source>
        <dbReference type="ARBA" id="ARBA00022692"/>
    </source>
</evidence>
<organism evidence="7 8">
    <name type="scientific">Polarella glacialis</name>
    <name type="common">Dinoflagellate</name>
    <dbReference type="NCBI Taxonomy" id="89957"/>
    <lineage>
        <taxon>Eukaryota</taxon>
        <taxon>Sar</taxon>
        <taxon>Alveolata</taxon>
        <taxon>Dinophyceae</taxon>
        <taxon>Suessiales</taxon>
        <taxon>Suessiaceae</taxon>
        <taxon>Polarella</taxon>
    </lineage>
</organism>
<feature type="transmembrane region" description="Helical" evidence="5">
    <location>
        <begin position="45"/>
        <end position="78"/>
    </location>
</feature>
<reference evidence="7" key="1">
    <citation type="submission" date="2021-02" db="EMBL/GenBank/DDBJ databases">
        <authorList>
            <person name="Dougan E. K."/>
            <person name="Rhodes N."/>
            <person name="Thang M."/>
            <person name="Chan C."/>
        </authorList>
    </citation>
    <scope>NUCLEOTIDE SEQUENCE</scope>
</reference>
<dbReference type="InterPro" id="IPR016439">
    <property type="entry name" value="Lag1/Lac1-like"/>
</dbReference>
<feature type="transmembrane region" description="Helical" evidence="5">
    <location>
        <begin position="153"/>
        <end position="170"/>
    </location>
</feature>
<dbReference type="AlphaFoldDB" id="A0A813HDK7"/>
<sequence>MSGGGKDWLLSILVLIALIWAAYVGRDLHQEVRIRQLKNAEAYPAYADLLPALGCFVGMLVAQLMWRPLFAVVARSMIPKKPRWSYPVWEAKIIRCCDSVFKCCYYLAMTIWCFSLLRDEKWLPRVLGGSGDTKFCWTDNYPFQAVSADMRRFYLTAVGYHLSEVAMLLLEVRHPDFWEMLLHHTVSATLVFFSYVLNYVRIGSLVLLLHGATDVLIYASKAIVDTPATRCIVASYFALIAGYCWFRIYVFPMTIMRSAWVESLQEAGPVNVFGWGYMNFALCMLLLLHMYWFGLIIKIGFVFRNTGQARDLQSNLSALELTTKKKDS</sequence>
<keyword evidence="3 5" id="KW-1133">Transmembrane helix</keyword>
<evidence type="ECO:0000313" key="8">
    <source>
        <dbReference type="Proteomes" id="UP000654075"/>
    </source>
</evidence>
<dbReference type="GO" id="GO:0005783">
    <property type="term" value="C:endoplasmic reticulum"/>
    <property type="evidence" value="ECO:0007669"/>
    <property type="project" value="TreeGrafter"/>
</dbReference>
<evidence type="ECO:0000256" key="1">
    <source>
        <dbReference type="ARBA" id="ARBA00004141"/>
    </source>
</evidence>
<evidence type="ECO:0000256" key="5">
    <source>
        <dbReference type="SAM" id="Phobius"/>
    </source>
</evidence>
<accession>A0A813HDK7</accession>
<dbReference type="Pfam" id="PF03798">
    <property type="entry name" value="TRAM_LAG1_CLN8"/>
    <property type="match status" value="1"/>
</dbReference>
<dbReference type="GO" id="GO:0016020">
    <property type="term" value="C:membrane"/>
    <property type="evidence" value="ECO:0007669"/>
    <property type="project" value="UniProtKB-SubCell"/>
</dbReference>
<name>A0A813HDK7_POLGL</name>
<feature type="transmembrane region" description="Helical" evidence="5">
    <location>
        <begin position="272"/>
        <end position="294"/>
    </location>
</feature>
<evidence type="ECO:0000256" key="4">
    <source>
        <dbReference type="ARBA" id="ARBA00023136"/>
    </source>
</evidence>
<dbReference type="PANTHER" id="PTHR12560">
    <property type="entry name" value="LONGEVITY ASSURANCE FACTOR 1 LAG1"/>
    <property type="match status" value="1"/>
</dbReference>
<keyword evidence="4 5" id="KW-0472">Membrane</keyword>
<evidence type="ECO:0000313" key="7">
    <source>
        <dbReference type="EMBL" id="CAE8635610.1"/>
    </source>
</evidence>
<dbReference type="OrthoDB" id="537032at2759"/>
<evidence type="ECO:0000256" key="3">
    <source>
        <dbReference type="ARBA" id="ARBA00022989"/>
    </source>
</evidence>
<keyword evidence="8" id="KW-1185">Reference proteome</keyword>
<feature type="domain" description="TLC" evidence="6">
    <location>
        <begin position="94"/>
        <end position="305"/>
    </location>
</feature>
<dbReference type="InterPro" id="IPR006634">
    <property type="entry name" value="TLC-dom"/>
</dbReference>
<feature type="transmembrane region" description="Helical" evidence="5">
    <location>
        <begin position="231"/>
        <end position="252"/>
    </location>
</feature>
<evidence type="ECO:0000259" key="6">
    <source>
        <dbReference type="SMART" id="SM00724"/>
    </source>
</evidence>
<feature type="transmembrane region" description="Helical" evidence="5">
    <location>
        <begin position="7"/>
        <end position="25"/>
    </location>
</feature>
<keyword evidence="2 5" id="KW-0812">Transmembrane</keyword>
<dbReference type="OMA" id="IFAKRCI"/>
<dbReference type="SMART" id="SM00724">
    <property type="entry name" value="TLC"/>
    <property type="match status" value="1"/>
</dbReference>
<comment type="caution">
    <text evidence="7">The sequence shown here is derived from an EMBL/GenBank/DDBJ whole genome shotgun (WGS) entry which is preliminary data.</text>
</comment>
<gene>
    <name evidence="7" type="ORF">PGLA1383_LOCUS51202</name>
</gene>
<dbReference type="GO" id="GO:0046513">
    <property type="term" value="P:ceramide biosynthetic process"/>
    <property type="evidence" value="ECO:0007669"/>
    <property type="project" value="InterPro"/>
</dbReference>
<dbReference type="Proteomes" id="UP000654075">
    <property type="component" value="Unassembled WGS sequence"/>
</dbReference>
<dbReference type="EMBL" id="CAJNNV010031317">
    <property type="protein sequence ID" value="CAE8635610.1"/>
    <property type="molecule type" value="Genomic_DNA"/>
</dbReference>